<protein>
    <submittedName>
        <fullName evidence="1">Uncharacterized protein</fullName>
    </submittedName>
</protein>
<dbReference type="AlphaFoldDB" id="A7GC59"/>
<accession>A7GC59</accession>
<sequence length="38" mass="4374">MSLHLKILVIELSKIIDYNFLVQFYIAQYGLPVSLTSC</sequence>
<name>A7GC59_CLOBL</name>
<evidence type="ECO:0000313" key="2">
    <source>
        <dbReference type="Proteomes" id="UP000002410"/>
    </source>
</evidence>
<organism evidence="1 2">
    <name type="scientific">Clostridium botulinum (strain Langeland / NCTC 10281 / Type F)</name>
    <dbReference type="NCBI Taxonomy" id="441772"/>
    <lineage>
        <taxon>Bacteria</taxon>
        <taxon>Bacillati</taxon>
        <taxon>Bacillota</taxon>
        <taxon>Clostridia</taxon>
        <taxon>Eubacteriales</taxon>
        <taxon>Clostridiaceae</taxon>
        <taxon>Clostridium</taxon>
    </lineage>
</organism>
<dbReference type="HOGENOM" id="CLU_3326404_0_0_9"/>
<reference evidence="2" key="1">
    <citation type="submission" date="2007-06" db="EMBL/GenBank/DDBJ databases">
        <authorList>
            <person name="Brinkac L.M."/>
            <person name="Daugherty S."/>
            <person name="Dodson R.J."/>
            <person name="Madupu R."/>
            <person name="Brown J.L."/>
            <person name="Bruce D."/>
            <person name="Detter C."/>
            <person name="Munk C."/>
            <person name="Smith L.A."/>
            <person name="Smith T.J."/>
            <person name="White O."/>
            <person name="Brettin T.S."/>
        </authorList>
    </citation>
    <scope>NUCLEOTIDE SEQUENCE [LARGE SCALE GENOMIC DNA]</scope>
    <source>
        <strain evidence="2">Langeland / NCTC 10281 / Type F</strain>
    </source>
</reference>
<gene>
    <name evidence="1" type="ordered locus">CLI_1103</name>
</gene>
<dbReference type="KEGG" id="cbf:CLI_1103"/>
<dbReference type="Proteomes" id="UP000002410">
    <property type="component" value="Chromosome"/>
</dbReference>
<proteinExistence type="predicted"/>
<dbReference type="EMBL" id="CP000728">
    <property type="protein sequence ID" value="ABS41351.1"/>
    <property type="molecule type" value="Genomic_DNA"/>
</dbReference>
<evidence type="ECO:0000313" key="1">
    <source>
        <dbReference type="EMBL" id="ABS41351.1"/>
    </source>
</evidence>